<evidence type="ECO:0000313" key="7">
    <source>
        <dbReference type="Proteomes" id="UP000274756"/>
    </source>
</evidence>
<keyword evidence="7" id="KW-1185">Reference proteome</keyword>
<dbReference type="InterPro" id="IPR001202">
    <property type="entry name" value="WW_dom"/>
</dbReference>
<dbReference type="Gene3D" id="2.20.70.10">
    <property type="match status" value="2"/>
</dbReference>
<dbReference type="InterPro" id="IPR036020">
    <property type="entry name" value="WW_dom_sf"/>
</dbReference>
<evidence type="ECO:0000313" key="5">
    <source>
        <dbReference type="EMBL" id="VDN57029.1"/>
    </source>
</evidence>
<reference evidence="8" key="1">
    <citation type="submission" date="2017-02" db="UniProtKB">
        <authorList>
            <consortium name="WormBaseParasite"/>
        </authorList>
    </citation>
    <scope>IDENTIFICATION</scope>
</reference>
<protein>
    <submittedName>
        <fullName evidence="8">Membrane associated guanylate kinase, WW and PDZ domain containing 2</fullName>
    </submittedName>
</protein>
<evidence type="ECO:0000259" key="3">
    <source>
        <dbReference type="PROSITE" id="PS50020"/>
    </source>
</evidence>
<feature type="domain" description="PDZ" evidence="4">
    <location>
        <begin position="680"/>
        <end position="750"/>
    </location>
</feature>
<evidence type="ECO:0000313" key="8">
    <source>
        <dbReference type="WBParaSite" id="DME_0000264201-mRNA-1"/>
    </source>
</evidence>
<dbReference type="AlphaFoldDB" id="A0A0N4U6S4"/>
<feature type="domain" description="WW" evidence="3">
    <location>
        <begin position="7"/>
        <end position="40"/>
    </location>
</feature>
<dbReference type="EMBL" id="UYYG01001158">
    <property type="protein sequence ID" value="VDN57029.1"/>
    <property type="molecule type" value="Genomic_DNA"/>
</dbReference>
<feature type="domain" description="PDZ" evidence="4">
    <location>
        <begin position="461"/>
        <end position="543"/>
    </location>
</feature>
<dbReference type="SUPFAM" id="SSF51045">
    <property type="entry name" value="WW domain"/>
    <property type="match status" value="2"/>
</dbReference>
<feature type="compositionally biased region" description="Polar residues" evidence="2">
    <location>
        <begin position="403"/>
        <end position="413"/>
    </location>
</feature>
<dbReference type="Proteomes" id="UP000274756">
    <property type="component" value="Unassembled WGS sequence"/>
</dbReference>
<feature type="region of interest" description="Disordered" evidence="2">
    <location>
        <begin position="367"/>
        <end position="413"/>
    </location>
</feature>
<evidence type="ECO:0000256" key="1">
    <source>
        <dbReference type="ARBA" id="ARBA00022737"/>
    </source>
</evidence>
<dbReference type="PROSITE" id="PS50106">
    <property type="entry name" value="PDZ"/>
    <property type="match status" value="4"/>
</dbReference>
<dbReference type="PROSITE" id="PS01159">
    <property type="entry name" value="WW_DOMAIN_1"/>
    <property type="match status" value="2"/>
</dbReference>
<dbReference type="Proteomes" id="UP000038040">
    <property type="component" value="Unplaced"/>
</dbReference>
<dbReference type="OrthoDB" id="66881at2759"/>
<dbReference type="FunFam" id="2.20.70.10:FF:000001">
    <property type="entry name" value="Membrane-associated guanylate kinase, WW and PDZ domain-containing protein 1"/>
    <property type="match status" value="1"/>
</dbReference>
<dbReference type="STRING" id="318479.A0A0N4U6S4"/>
<dbReference type="SMART" id="SM00456">
    <property type="entry name" value="WW"/>
    <property type="match status" value="2"/>
</dbReference>
<dbReference type="Pfam" id="PF00595">
    <property type="entry name" value="PDZ"/>
    <property type="match status" value="4"/>
</dbReference>
<proteinExistence type="predicted"/>
<feature type="region of interest" description="Disordered" evidence="2">
    <location>
        <begin position="91"/>
        <end position="110"/>
    </location>
</feature>
<dbReference type="PANTHER" id="PTHR10316">
    <property type="entry name" value="MEMBRANE ASSOCIATED GUANYLATE KINASE-RELATED"/>
    <property type="match status" value="1"/>
</dbReference>
<dbReference type="GO" id="GO:0005737">
    <property type="term" value="C:cytoplasm"/>
    <property type="evidence" value="ECO:0007669"/>
    <property type="project" value="TreeGrafter"/>
</dbReference>
<dbReference type="Pfam" id="PF00397">
    <property type="entry name" value="WW"/>
    <property type="match status" value="2"/>
</dbReference>
<feature type="domain" description="PDZ" evidence="4">
    <location>
        <begin position="564"/>
        <end position="646"/>
    </location>
</feature>
<dbReference type="SMART" id="SM00228">
    <property type="entry name" value="PDZ"/>
    <property type="match status" value="5"/>
</dbReference>
<dbReference type="InterPro" id="IPR036034">
    <property type="entry name" value="PDZ_sf"/>
</dbReference>
<organism evidence="6 8">
    <name type="scientific">Dracunculus medinensis</name>
    <name type="common">Guinea worm</name>
    <dbReference type="NCBI Taxonomy" id="318479"/>
    <lineage>
        <taxon>Eukaryota</taxon>
        <taxon>Metazoa</taxon>
        <taxon>Ecdysozoa</taxon>
        <taxon>Nematoda</taxon>
        <taxon>Chromadorea</taxon>
        <taxon>Rhabditida</taxon>
        <taxon>Spirurina</taxon>
        <taxon>Dracunculoidea</taxon>
        <taxon>Dracunculidae</taxon>
        <taxon>Dracunculus</taxon>
    </lineage>
</organism>
<feature type="domain" description="WW" evidence="3">
    <location>
        <begin position="39"/>
        <end position="72"/>
    </location>
</feature>
<feature type="domain" description="PDZ" evidence="4">
    <location>
        <begin position="160"/>
        <end position="232"/>
    </location>
</feature>
<keyword evidence="1" id="KW-0677">Repeat</keyword>
<dbReference type="CDD" id="cd06735">
    <property type="entry name" value="PDZ5_MAGI-1_3-like"/>
    <property type="match status" value="1"/>
</dbReference>
<dbReference type="Gene3D" id="2.30.42.10">
    <property type="match status" value="5"/>
</dbReference>
<dbReference type="CDD" id="cd06733">
    <property type="entry name" value="PDZ3_MAGI-1_3-like"/>
    <property type="match status" value="1"/>
</dbReference>
<dbReference type="PROSITE" id="PS50020">
    <property type="entry name" value="WW_DOMAIN_2"/>
    <property type="match status" value="2"/>
</dbReference>
<dbReference type="CDD" id="cd00201">
    <property type="entry name" value="WW"/>
    <property type="match status" value="2"/>
</dbReference>
<dbReference type="SUPFAM" id="SSF50156">
    <property type="entry name" value="PDZ domain-like"/>
    <property type="match status" value="5"/>
</dbReference>
<accession>A0A0N4U6S4</accession>
<evidence type="ECO:0000313" key="6">
    <source>
        <dbReference type="Proteomes" id="UP000038040"/>
    </source>
</evidence>
<dbReference type="CDD" id="cd06734">
    <property type="entry name" value="PDZ4_MAGI-1_3-like"/>
    <property type="match status" value="1"/>
</dbReference>
<reference evidence="5 7" key="2">
    <citation type="submission" date="2018-11" db="EMBL/GenBank/DDBJ databases">
        <authorList>
            <consortium name="Pathogen Informatics"/>
        </authorList>
    </citation>
    <scope>NUCLEOTIDE SEQUENCE [LARGE SCALE GENOMIC DNA]</scope>
</reference>
<evidence type="ECO:0000256" key="2">
    <source>
        <dbReference type="SAM" id="MobiDB-lite"/>
    </source>
</evidence>
<dbReference type="GO" id="GO:0007165">
    <property type="term" value="P:signal transduction"/>
    <property type="evidence" value="ECO:0007669"/>
    <property type="project" value="TreeGrafter"/>
</dbReference>
<evidence type="ECO:0000259" key="4">
    <source>
        <dbReference type="PROSITE" id="PS50106"/>
    </source>
</evidence>
<dbReference type="WBParaSite" id="DME_0000264201-mRNA-1">
    <property type="protein sequence ID" value="DME_0000264201-mRNA-1"/>
    <property type="gene ID" value="DME_0000264201"/>
</dbReference>
<sequence>MSTDVKGPLPANWEIAYSEQGEKYFIDHNTGTTQWEDPRDLPEGWEKVEDKVYGTFYVDHINKRTQYERPSNNNTRSNGIDWKNASSALSTGEYDNDKNNRSIRVNSDNNMPSSYLQSSSNMFTRLFFSDMLFSLSFIFTIFAELIFCRDPSQLRGEILTTRIVKGVKGLGFTLIGNDGSSLYEEFLQIKNVIPGGPAHRDGVLRPGDVLVFVNNECVLGATQSHACRIFQSINVGEMVSLRVCRGYQLFIDPCNKIVLENAYTKFQDEREILIRKGEDGFGFTIFESLQGQRVKKILYPERCENLLEGDTLLQIRTSYPNGSPTSTDIQEQIIDFRGMPHHQLVSILRDCPVGFWAHLLVRRNSPNHRSRTPTAGFRYGEQRSTPVPSVMPRSRTPAPQPTPGSHSNPRNTLPRQYEKHIINDTYENLSHLRPSSTSLGFATPNYVPINPVYNDSSETVTVNLIRKPNGFGFRIVGGSEEGTMITIGQVVPGGAAADDGRLRPGDEIVEIDGKNVLGESHNTAVQLTQKAAANGHVKLVVRRPKECRRSAFSSDVNTLLTTYDVVLHRNETDGFGFVIISSANRIGSTIGKIIEGSAAARCGQLMIGDRVMAVNGIDIMNLPHNEIVDLIRDSGLSVRLTIAPSTNFREQYNGIYVFIYMFWLFSSFSTNFLSSGSLIPVELDRGPKGFGFSIRGGQEFGAMPLFVLRIAEDGPAARDGRLRIGDQLMEINGRSTKEMTHATAIQLIKQYNCVKLVVRRAKNF</sequence>
<dbReference type="PANTHER" id="PTHR10316:SF40">
    <property type="entry name" value="LD27118P"/>
    <property type="match status" value="1"/>
</dbReference>
<dbReference type="FunFam" id="2.30.42.10:FF:000005">
    <property type="entry name" value="Membrane associated guanylate kinase, WW and PDZ domain containing 1"/>
    <property type="match status" value="1"/>
</dbReference>
<dbReference type="InterPro" id="IPR001478">
    <property type="entry name" value="PDZ"/>
</dbReference>
<gene>
    <name evidence="5" type="ORF">DME_LOCUS7002</name>
</gene>
<name>A0A0N4U6S4_DRAME</name>